<dbReference type="AlphaFoldDB" id="A0A2D2CYD7"/>
<dbReference type="RefSeq" id="WP_003612642.1">
    <property type="nucleotide sequence ID" value="NZ_ADVE02000001.1"/>
</dbReference>
<dbReference type="STRING" id="595536.GCA_000178815_03675"/>
<dbReference type="KEGG" id="mtw:CQW49_07395"/>
<dbReference type="EMBL" id="CP023737">
    <property type="protein sequence ID" value="ATQ67735.1"/>
    <property type="molecule type" value="Genomic_DNA"/>
</dbReference>
<dbReference type="InterPro" id="IPR021508">
    <property type="entry name" value="Gp17-like"/>
</dbReference>
<dbReference type="Proteomes" id="UP000230709">
    <property type="component" value="Chromosome"/>
</dbReference>
<organism evidence="1 2">
    <name type="scientific">Methylosinus trichosporium (strain ATCC 35070 / NCIMB 11131 / UNIQEM 75 / OB3b)</name>
    <dbReference type="NCBI Taxonomy" id="595536"/>
    <lineage>
        <taxon>Bacteria</taxon>
        <taxon>Pseudomonadati</taxon>
        <taxon>Pseudomonadota</taxon>
        <taxon>Alphaproteobacteria</taxon>
        <taxon>Hyphomicrobiales</taxon>
        <taxon>Methylocystaceae</taxon>
        <taxon>Methylosinus</taxon>
    </lineage>
</organism>
<keyword evidence="2" id="KW-1185">Reference proteome</keyword>
<protein>
    <submittedName>
        <fullName evidence="1">DUF3168 domain-containing protein</fullName>
    </submittedName>
</protein>
<reference evidence="2" key="1">
    <citation type="submission" date="2017-10" db="EMBL/GenBank/DDBJ databases">
        <title>Completed PacBio SMRT sequence of Methylosinus trichosporium OB3b reveals presence of a third large plasmid.</title>
        <authorList>
            <person name="Charles T.C."/>
            <person name="Lynch M.D.J."/>
            <person name="Heil J.R."/>
            <person name="Cheng J."/>
        </authorList>
    </citation>
    <scope>NUCLEOTIDE SEQUENCE [LARGE SCALE GENOMIC DNA]</scope>
    <source>
        <strain evidence="2">OB3b</strain>
    </source>
</reference>
<evidence type="ECO:0000313" key="2">
    <source>
        <dbReference type="Proteomes" id="UP000230709"/>
    </source>
</evidence>
<proteinExistence type="predicted"/>
<dbReference type="Gene3D" id="3.30.2000.30">
    <property type="match status" value="1"/>
</dbReference>
<name>A0A2D2CYD7_METT3</name>
<dbReference type="Pfam" id="PF11367">
    <property type="entry name" value="Tail_completion_gp17"/>
    <property type="match status" value="1"/>
</dbReference>
<accession>A0A2D2CYD7</accession>
<dbReference type="InterPro" id="IPR053745">
    <property type="entry name" value="Viral_Tail_Comp_sf"/>
</dbReference>
<evidence type="ECO:0000313" key="1">
    <source>
        <dbReference type="EMBL" id="ATQ67735.1"/>
    </source>
</evidence>
<sequence>MSPFEALRNAIIAALQGNADIAAIVEAKIYDEIPRDARGDPSDAIAPYIYLGVLEWRRAEIGCHRSYDVSLAIHAVSTGFGRADIWRLHDAIVPALDLAELTLAGGHAATPLRCTAGGDTPALAAPKEVTVLLQTLLSDANP</sequence>
<gene>
    <name evidence="1" type="ORF">CQW49_07395</name>
</gene>